<keyword evidence="7" id="KW-0456">Lyase</keyword>
<protein>
    <recommendedName>
        <fullName evidence="3">tryptophan synthase</fullName>
        <ecNumber evidence="3">4.2.1.20</ecNumber>
    </recommendedName>
</protein>
<dbReference type="Proteomes" id="UP001288944">
    <property type="component" value="Unassembled WGS sequence"/>
</dbReference>
<dbReference type="Pfam" id="PF00290">
    <property type="entry name" value="Trp_syntA"/>
    <property type="match status" value="1"/>
</dbReference>
<dbReference type="PROSITE" id="PS00167">
    <property type="entry name" value="TRP_SYNTHASE_ALPHA"/>
    <property type="match status" value="1"/>
</dbReference>
<comment type="caution">
    <text evidence="9">The sequence shown here is derived from an EMBL/GenBank/DDBJ whole genome shotgun (WGS) entry which is preliminary data.</text>
</comment>
<evidence type="ECO:0000256" key="5">
    <source>
        <dbReference type="ARBA" id="ARBA00022822"/>
    </source>
</evidence>
<dbReference type="AlphaFoldDB" id="A0AAW9KM38"/>
<evidence type="ECO:0000256" key="7">
    <source>
        <dbReference type="ARBA" id="ARBA00023239"/>
    </source>
</evidence>
<evidence type="ECO:0000256" key="2">
    <source>
        <dbReference type="ARBA" id="ARBA00011270"/>
    </source>
</evidence>
<evidence type="ECO:0000313" key="10">
    <source>
        <dbReference type="Proteomes" id="UP001288944"/>
    </source>
</evidence>
<accession>A0AAW9KM38</accession>
<sequence length="101" mass="10590">MSTVISNRLDAAFEQLRASGETALIPFITVGDPTLDVTVQLLHGMEKAGANAIELGIPYSDPLADGPIIERASARALQGGTTIRHGLEAARRARAEGAKIP</sequence>
<dbReference type="InterPro" id="IPR018204">
    <property type="entry name" value="Trp_synthase_alpha_AS"/>
</dbReference>
<dbReference type="PANTHER" id="PTHR43406:SF1">
    <property type="entry name" value="TRYPTOPHAN SYNTHASE ALPHA CHAIN, CHLOROPLASTIC"/>
    <property type="match status" value="1"/>
</dbReference>
<evidence type="ECO:0000256" key="6">
    <source>
        <dbReference type="ARBA" id="ARBA00023141"/>
    </source>
</evidence>
<dbReference type="InterPro" id="IPR013785">
    <property type="entry name" value="Aldolase_TIM"/>
</dbReference>
<dbReference type="GO" id="GO:0004834">
    <property type="term" value="F:tryptophan synthase activity"/>
    <property type="evidence" value="ECO:0007669"/>
    <property type="project" value="UniProtKB-EC"/>
</dbReference>
<dbReference type="Gene3D" id="3.20.20.70">
    <property type="entry name" value="Aldolase class I"/>
    <property type="match status" value="1"/>
</dbReference>
<evidence type="ECO:0000256" key="3">
    <source>
        <dbReference type="ARBA" id="ARBA00012043"/>
    </source>
</evidence>
<dbReference type="EC" id="4.2.1.20" evidence="3"/>
<keyword evidence="5" id="KW-0822">Tryptophan biosynthesis</keyword>
<comment type="catalytic activity">
    <reaction evidence="8">
        <text>(1S,2R)-1-C-(indol-3-yl)glycerol 3-phosphate + L-serine = D-glyceraldehyde 3-phosphate + L-tryptophan + H2O</text>
        <dbReference type="Rhea" id="RHEA:10532"/>
        <dbReference type="ChEBI" id="CHEBI:15377"/>
        <dbReference type="ChEBI" id="CHEBI:33384"/>
        <dbReference type="ChEBI" id="CHEBI:57912"/>
        <dbReference type="ChEBI" id="CHEBI:58866"/>
        <dbReference type="ChEBI" id="CHEBI:59776"/>
        <dbReference type="EC" id="4.2.1.20"/>
    </reaction>
</comment>
<keyword evidence="6" id="KW-0057">Aromatic amino acid biosynthesis</keyword>
<proteinExistence type="predicted"/>
<evidence type="ECO:0000256" key="8">
    <source>
        <dbReference type="ARBA" id="ARBA00049047"/>
    </source>
</evidence>
<reference evidence="9" key="1">
    <citation type="submission" date="2019-11" db="EMBL/GenBank/DDBJ databases">
        <title>Characterization of Clostridium perfringens isolates from swine manure treated agricultural soils.</title>
        <authorList>
            <person name="Wushke S.T."/>
        </authorList>
    </citation>
    <scope>NUCLEOTIDE SEQUENCE</scope>
    <source>
        <strain evidence="9">X62</strain>
    </source>
</reference>
<evidence type="ECO:0000256" key="1">
    <source>
        <dbReference type="ARBA" id="ARBA00004733"/>
    </source>
</evidence>
<gene>
    <name evidence="9" type="ORF">GNF83_21675</name>
</gene>
<dbReference type="SUPFAM" id="SSF51366">
    <property type="entry name" value="Ribulose-phoshate binding barrel"/>
    <property type="match status" value="1"/>
</dbReference>
<dbReference type="EMBL" id="WNUR01001543">
    <property type="protein sequence ID" value="MDZ7543724.1"/>
    <property type="molecule type" value="Genomic_DNA"/>
</dbReference>
<comment type="pathway">
    <text evidence="1">Amino-acid biosynthesis; L-tryptophan biosynthesis; L-tryptophan from chorismate: step 5/5.</text>
</comment>
<name>A0AAW9KM38_CLOPF</name>
<evidence type="ECO:0000313" key="9">
    <source>
        <dbReference type="EMBL" id="MDZ7543724.1"/>
    </source>
</evidence>
<dbReference type="InterPro" id="IPR002028">
    <property type="entry name" value="Trp_synthase_suA"/>
</dbReference>
<feature type="non-terminal residue" evidence="9">
    <location>
        <position position="101"/>
    </location>
</feature>
<dbReference type="InterPro" id="IPR011060">
    <property type="entry name" value="RibuloseP-bd_barrel"/>
</dbReference>
<dbReference type="GO" id="GO:0005829">
    <property type="term" value="C:cytosol"/>
    <property type="evidence" value="ECO:0007669"/>
    <property type="project" value="TreeGrafter"/>
</dbReference>
<comment type="subunit">
    <text evidence="2">Tetramer of two alpha and two beta chains.</text>
</comment>
<dbReference type="PANTHER" id="PTHR43406">
    <property type="entry name" value="TRYPTOPHAN SYNTHASE, ALPHA CHAIN"/>
    <property type="match status" value="1"/>
</dbReference>
<keyword evidence="4" id="KW-0028">Amino-acid biosynthesis</keyword>
<organism evidence="9 10">
    <name type="scientific">Clostridium perfringens</name>
    <dbReference type="NCBI Taxonomy" id="1502"/>
    <lineage>
        <taxon>Bacteria</taxon>
        <taxon>Bacillati</taxon>
        <taxon>Bacillota</taxon>
        <taxon>Clostridia</taxon>
        <taxon>Eubacteriales</taxon>
        <taxon>Clostridiaceae</taxon>
        <taxon>Clostridium</taxon>
    </lineage>
</organism>
<evidence type="ECO:0000256" key="4">
    <source>
        <dbReference type="ARBA" id="ARBA00022605"/>
    </source>
</evidence>